<dbReference type="STRING" id="4232.A0A251RR21"/>
<keyword evidence="1" id="KW-0396">Initiation factor</keyword>
<reference evidence="1" key="3">
    <citation type="submission" date="2020-06" db="EMBL/GenBank/DDBJ databases">
        <title>Helianthus annuus Genome sequencing and assembly Release 2.</title>
        <authorList>
            <person name="Gouzy J."/>
            <person name="Langlade N."/>
            <person name="Munos S."/>
        </authorList>
    </citation>
    <scope>NUCLEOTIDE SEQUENCE</scope>
    <source>
        <tissue evidence="1">Leaves</tissue>
    </source>
</reference>
<protein>
    <submittedName>
        <fullName evidence="1">Translation initiation factor IF-2</fullName>
    </submittedName>
</protein>
<dbReference type="AlphaFoldDB" id="A0A251RR21"/>
<gene>
    <name evidence="2" type="ORF">HannXRQ_Chr17g0553311</name>
    <name evidence="1" type="ORF">HanXRQr2_Chr17g0809311</name>
</gene>
<dbReference type="InParanoid" id="A0A251RR21"/>
<name>A0A251RR21_HELAN</name>
<dbReference type="Gramene" id="mRNA:HanXRQr2_Chr17g0809311">
    <property type="protein sequence ID" value="mRNA:HanXRQr2_Chr17g0809311"/>
    <property type="gene ID" value="HanXRQr2_Chr17g0809311"/>
</dbReference>
<accession>A0A251RR21</accession>
<dbReference type="EMBL" id="CM007906">
    <property type="protein sequence ID" value="OTF86671.1"/>
    <property type="molecule type" value="Genomic_DNA"/>
</dbReference>
<keyword evidence="3" id="KW-1185">Reference proteome</keyword>
<reference evidence="1 3" key="1">
    <citation type="journal article" date="2017" name="Nature">
        <title>The sunflower genome provides insights into oil metabolism, flowering and Asterid evolution.</title>
        <authorList>
            <person name="Badouin H."/>
            <person name="Gouzy J."/>
            <person name="Grassa C.J."/>
            <person name="Murat F."/>
            <person name="Staton S.E."/>
            <person name="Cottret L."/>
            <person name="Lelandais-Briere C."/>
            <person name="Owens G.L."/>
            <person name="Carrere S."/>
            <person name="Mayjonade B."/>
            <person name="Legrand L."/>
            <person name="Gill N."/>
            <person name="Kane N.C."/>
            <person name="Bowers J.E."/>
            <person name="Hubner S."/>
            <person name="Bellec A."/>
            <person name="Berard A."/>
            <person name="Berges H."/>
            <person name="Blanchet N."/>
            <person name="Boniface M.C."/>
            <person name="Brunel D."/>
            <person name="Catrice O."/>
            <person name="Chaidir N."/>
            <person name="Claudel C."/>
            <person name="Donnadieu C."/>
            <person name="Faraut T."/>
            <person name="Fievet G."/>
            <person name="Helmstetter N."/>
            <person name="King M."/>
            <person name="Knapp S.J."/>
            <person name="Lai Z."/>
            <person name="Le Paslier M.C."/>
            <person name="Lippi Y."/>
            <person name="Lorenzon L."/>
            <person name="Mandel J.R."/>
            <person name="Marage G."/>
            <person name="Marchand G."/>
            <person name="Marquand E."/>
            <person name="Bret-Mestries E."/>
            <person name="Morien E."/>
            <person name="Nambeesan S."/>
            <person name="Nguyen T."/>
            <person name="Pegot-Espagnet P."/>
            <person name="Pouilly N."/>
            <person name="Raftis F."/>
            <person name="Sallet E."/>
            <person name="Schiex T."/>
            <person name="Thomas J."/>
            <person name="Vandecasteele C."/>
            <person name="Vares D."/>
            <person name="Vear F."/>
            <person name="Vautrin S."/>
            <person name="Crespi M."/>
            <person name="Mangin B."/>
            <person name="Burke J.M."/>
            <person name="Salse J."/>
            <person name="Munos S."/>
            <person name="Vincourt P."/>
            <person name="Rieseberg L.H."/>
            <person name="Langlade N.B."/>
        </authorList>
    </citation>
    <scope>NUCLEOTIDE SEQUENCE [LARGE SCALE GENOMIC DNA]</scope>
    <source>
        <strain evidence="3">cv. SF193</strain>
        <tissue evidence="1">Leaves</tissue>
    </source>
</reference>
<sequence>MVKMICREYDVGVIDVGPAKIEEMAKKKEILDEDDLDNLQHRPPVLTIMGHVDHGKASVFFYHNTFGLYPEKQVILNLGVQKVFRQLAIHVEALD</sequence>
<dbReference type="GO" id="GO:0003743">
    <property type="term" value="F:translation initiation factor activity"/>
    <property type="evidence" value="ECO:0007669"/>
    <property type="project" value="UniProtKB-KW"/>
</dbReference>
<organism evidence="2 3">
    <name type="scientific">Helianthus annuus</name>
    <name type="common">Common sunflower</name>
    <dbReference type="NCBI Taxonomy" id="4232"/>
    <lineage>
        <taxon>Eukaryota</taxon>
        <taxon>Viridiplantae</taxon>
        <taxon>Streptophyta</taxon>
        <taxon>Embryophyta</taxon>
        <taxon>Tracheophyta</taxon>
        <taxon>Spermatophyta</taxon>
        <taxon>Magnoliopsida</taxon>
        <taxon>eudicotyledons</taxon>
        <taxon>Gunneridae</taxon>
        <taxon>Pentapetalae</taxon>
        <taxon>asterids</taxon>
        <taxon>campanulids</taxon>
        <taxon>Asterales</taxon>
        <taxon>Asteraceae</taxon>
        <taxon>Asteroideae</taxon>
        <taxon>Heliantheae alliance</taxon>
        <taxon>Heliantheae</taxon>
        <taxon>Helianthus</taxon>
    </lineage>
</organism>
<proteinExistence type="predicted"/>
<evidence type="ECO:0000313" key="2">
    <source>
        <dbReference type="EMBL" id="OTF86671.1"/>
    </source>
</evidence>
<dbReference type="Proteomes" id="UP000215914">
    <property type="component" value="Chromosome 17"/>
</dbReference>
<evidence type="ECO:0000313" key="1">
    <source>
        <dbReference type="EMBL" id="KAF5755994.1"/>
    </source>
</evidence>
<evidence type="ECO:0000313" key="3">
    <source>
        <dbReference type="Proteomes" id="UP000215914"/>
    </source>
</evidence>
<reference evidence="2" key="2">
    <citation type="submission" date="2017-02" db="EMBL/GenBank/DDBJ databases">
        <title>Sunflower complete genome.</title>
        <authorList>
            <person name="Langlade N."/>
            <person name="Munos S."/>
        </authorList>
    </citation>
    <scope>NUCLEOTIDE SEQUENCE [LARGE SCALE GENOMIC DNA]</scope>
    <source>
        <tissue evidence="2">Leaves</tissue>
    </source>
</reference>
<dbReference type="EMBL" id="MNCJ02000332">
    <property type="protein sequence ID" value="KAF5755994.1"/>
    <property type="molecule type" value="Genomic_DNA"/>
</dbReference>
<keyword evidence="1" id="KW-0648">Protein biosynthesis</keyword>